<feature type="region of interest" description="Disordered" evidence="3">
    <location>
        <begin position="1"/>
        <end position="32"/>
    </location>
</feature>
<dbReference type="GO" id="GO:0006310">
    <property type="term" value="P:DNA recombination"/>
    <property type="evidence" value="ECO:0007669"/>
    <property type="project" value="UniProtKB-KW"/>
</dbReference>
<dbReference type="InParanoid" id="A0A165GI53"/>
<dbReference type="Gene3D" id="1.10.150.130">
    <property type="match status" value="1"/>
</dbReference>
<name>A0A165GI53_EXIGL</name>
<evidence type="ECO:0000256" key="3">
    <source>
        <dbReference type="SAM" id="MobiDB-lite"/>
    </source>
</evidence>
<feature type="compositionally biased region" description="Low complexity" evidence="3">
    <location>
        <begin position="1"/>
        <end position="12"/>
    </location>
</feature>
<evidence type="ECO:0000256" key="1">
    <source>
        <dbReference type="ARBA" id="ARBA00023125"/>
    </source>
</evidence>
<dbReference type="OrthoDB" id="2678913at2759"/>
<keyword evidence="5" id="KW-1185">Reference proteome</keyword>
<organism evidence="4 5">
    <name type="scientific">Exidia glandulosa HHB12029</name>
    <dbReference type="NCBI Taxonomy" id="1314781"/>
    <lineage>
        <taxon>Eukaryota</taxon>
        <taxon>Fungi</taxon>
        <taxon>Dikarya</taxon>
        <taxon>Basidiomycota</taxon>
        <taxon>Agaricomycotina</taxon>
        <taxon>Agaricomycetes</taxon>
        <taxon>Auriculariales</taxon>
        <taxon>Exidiaceae</taxon>
        <taxon>Exidia</taxon>
    </lineage>
</organism>
<dbReference type="PANTHER" id="PTHR34605:SF3">
    <property type="entry name" value="P CELL-TYPE AGGLUTINATION PROTEIN MAP4-LIKE-RELATED"/>
    <property type="match status" value="1"/>
</dbReference>
<protein>
    <recommendedName>
        <fullName evidence="6">DNA breaking-rejoining enzyme</fullName>
    </recommendedName>
</protein>
<dbReference type="GO" id="GO:0003677">
    <property type="term" value="F:DNA binding"/>
    <property type="evidence" value="ECO:0007669"/>
    <property type="project" value="UniProtKB-KW"/>
</dbReference>
<dbReference type="GO" id="GO:0015074">
    <property type="term" value="P:DNA integration"/>
    <property type="evidence" value="ECO:0007669"/>
    <property type="project" value="InterPro"/>
</dbReference>
<evidence type="ECO:0000313" key="5">
    <source>
        <dbReference type="Proteomes" id="UP000077266"/>
    </source>
</evidence>
<dbReference type="SUPFAM" id="SSF47823">
    <property type="entry name" value="lambda integrase-like, N-terminal domain"/>
    <property type="match status" value="1"/>
</dbReference>
<dbReference type="STRING" id="1314781.A0A165GI53"/>
<dbReference type="InterPro" id="IPR010998">
    <property type="entry name" value="Integrase_recombinase_N"/>
</dbReference>
<dbReference type="PANTHER" id="PTHR34605">
    <property type="entry name" value="PHAGE_INTEGRASE DOMAIN-CONTAINING PROTEIN"/>
    <property type="match status" value="1"/>
</dbReference>
<accession>A0A165GI53</accession>
<keyword evidence="1" id="KW-0238">DNA-binding</keyword>
<dbReference type="InterPro" id="IPR011010">
    <property type="entry name" value="DNA_brk_join_enz"/>
</dbReference>
<evidence type="ECO:0000313" key="4">
    <source>
        <dbReference type="EMBL" id="KZV90554.1"/>
    </source>
</evidence>
<dbReference type="EMBL" id="KV426046">
    <property type="protein sequence ID" value="KZV90554.1"/>
    <property type="molecule type" value="Genomic_DNA"/>
</dbReference>
<reference evidence="4 5" key="1">
    <citation type="journal article" date="2016" name="Mol. Biol. Evol.">
        <title>Comparative Genomics of Early-Diverging Mushroom-Forming Fungi Provides Insights into the Origins of Lignocellulose Decay Capabilities.</title>
        <authorList>
            <person name="Nagy L.G."/>
            <person name="Riley R."/>
            <person name="Tritt A."/>
            <person name="Adam C."/>
            <person name="Daum C."/>
            <person name="Floudas D."/>
            <person name="Sun H."/>
            <person name="Yadav J.S."/>
            <person name="Pangilinan J."/>
            <person name="Larsson K.H."/>
            <person name="Matsuura K."/>
            <person name="Barry K."/>
            <person name="Labutti K."/>
            <person name="Kuo R."/>
            <person name="Ohm R.A."/>
            <person name="Bhattacharya S.S."/>
            <person name="Shirouzu T."/>
            <person name="Yoshinaga Y."/>
            <person name="Martin F.M."/>
            <person name="Grigoriev I.V."/>
            <person name="Hibbett D.S."/>
        </authorList>
    </citation>
    <scope>NUCLEOTIDE SEQUENCE [LARGE SCALE GENOMIC DNA]</scope>
    <source>
        <strain evidence="4 5">HHB12029</strain>
    </source>
</reference>
<feature type="compositionally biased region" description="Polar residues" evidence="3">
    <location>
        <begin position="13"/>
        <end position="30"/>
    </location>
</feature>
<dbReference type="InterPro" id="IPR013762">
    <property type="entry name" value="Integrase-like_cat_sf"/>
</dbReference>
<dbReference type="AlphaFoldDB" id="A0A165GI53"/>
<dbReference type="Gene3D" id="1.10.443.10">
    <property type="entry name" value="Intergrase catalytic core"/>
    <property type="match status" value="1"/>
</dbReference>
<gene>
    <name evidence="4" type="ORF">EXIGLDRAFT_770703</name>
</gene>
<evidence type="ECO:0000256" key="2">
    <source>
        <dbReference type="ARBA" id="ARBA00023172"/>
    </source>
</evidence>
<proteinExistence type="predicted"/>
<dbReference type="Proteomes" id="UP000077266">
    <property type="component" value="Unassembled WGS sequence"/>
</dbReference>
<sequence>MNSSAGAASTTTRGTLSIPSRSPHGQVTTRTRPRIEWSPRFAPYTSRPRPYPAHLTPRPSALRPHCLARERLLLWVPLASQLNLDLSLDERRLVFDVLSRSLAPGTMETYGSGLLLFHVVCDSHNVPEHARAPASQNALALFIAELVGRYSESAVRNAVSGVRAWHTLHRHTWVVSDAEIDALLRAAAREAPPRRPARPAFDLQALLAIVGQLNPTVALDSAVTAALLVAFWGTARLGELLPRTLHGPAGFSATRCVTPSNVRHTQDEYGNPISILHLPTTKVEPVSGEDIYWAPRADSADASAALARHLAANTPAHDSHLFSYRDRLGKLKTLTRTAFLTRLKAAALSAQVPLPPGHSIRVSSTTYYLLHGLSFDAMRVKGRWASNSFTLYLRRHAEIMAPYLQERPGVQTDILRRTAVLPPANRH</sequence>
<keyword evidence="2" id="KW-0233">DNA recombination</keyword>
<dbReference type="InterPro" id="IPR052925">
    <property type="entry name" value="Phage_Integrase-like_Recomb"/>
</dbReference>
<evidence type="ECO:0008006" key="6">
    <source>
        <dbReference type="Google" id="ProtNLM"/>
    </source>
</evidence>
<dbReference type="SUPFAM" id="SSF56349">
    <property type="entry name" value="DNA breaking-rejoining enzymes"/>
    <property type="match status" value="1"/>
</dbReference>